<dbReference type="Proteomes" id="UP000309215">
    <property type="component" value="Unassembled WGS sequence"/>
</dbReference>
<evidence type="ECO:0000313" key="2">
    <source>
        <dbReference type="EMBL" id="TKC99453.1"/>
    </source>
</evidence>
<dbReference type="RefSeq" id="WP_136933936.1">
    <property type="nucleotide sequence ID" value="NZ_SSMQ01000056.1"/>
</dbReference>
<organism evidence="2 3">
    <name type="scientific">Polyangium fumosum</name>
    <dbReference type="NCBI Taxonomy" id="889272"/>
    <lineage>
        <taxon>Bacteria</taxon>
        <taxon>Pseudomonadati</taxon>
        <taxon>Myxococcota</taxon>
        <taxon>Polyangia</taxon>
        <taxon>Polyangiales</taxon>
        <taxon>Polyangiaceae</taxon>
        <taxon>Polyangium</taxon>
    </lineage>
</organism>
<dbReference type="EMBL" id="SSMQ01000056">
    <property type="protein sequence ID" value="TKC99453.1"/>
    <property type="molecule type" value="Genomic_DNA"/>
</dbReference>
<sequence length="159" mass="17345">MTYRRAMSCDRRFVLLLLLAACGGTSSPPPAEPAARTAADLGPMCHRYYARQATCNDDYLSAVLDLRIELDMPKGIGERVKTEGRDVVLKESRVQWESDMEPAKIDAMCDAMATRTPADQLERLLKQGDACEAAADCKAFATCAVGTERSYIASGATHH</sequence>
<reference evidence="2 3" key="1">
    <citation type="submission" date="2019-04" db="EMBL/GenBank/DDBJ databases">
        <authorList>
            <person name="Li Y."/>
            <person name="Wang J."/>
        </authorList>
    </citation>
    <scope>NUCLEOTIDE SEQUENCE [LARGE SCALE GENOMIC DNA]</scope>
    <source>
        <strain evidence="2 3">DSM 14668</strain>
    </source>
</reference>
<evidence type="ECO:0008006" key="4">
    <source>
        <dbReference type="Google" id="ProtNLM"/>
    </source>
</evidence>
<feature type="chain" id="PRO_5020464103" description="Lipoprotein" evidence="1">
    <location>
        <begin position="32"/>
        <end position="159"/>
    </location>
</feature>
<keyword evidence="1" id="KW-0732">Signal</keyword>
<feature type="signal peptide" evidence="1">
    <location>
        <begin position="1"/>
        <end position="31"/>
    </location>
</feature>
<protein>
    <recommendedName>
        <fullName evidence="4">Lipoprotein</fullName>
    </recommendedName>
</protein>
<dbReference type="AlphaFoldDB" id="A0A4U1IXV6"/>
<comment type="caution">
    <text evidence="2">The sequence shown here is derived from an EMBL/GenBank/DDBJ whole genome shotgun (WGS) entry which is preliminary data.</text>
</comment>
<gene>
    <name evidence="2" type="ORF">E8A74_37635</name>
</gene>
<evidence type="ECO:0000256" key="1">
    <source>
        <dbReference type="SAM" id="SignalP"/>
    </source>
</evidence>
<keyword evidence="3" id="KW-1185">Reference proteome</keyword>
<evidence type="ECO:0000313" key="3">
    <source>
        <dbReference type="Proteomes" id="UP000309215"/>
    </source>
</evidence>
<accession>A0A4U1IXV6</accession>
<name>A0A4U1IXV6_9BACT</name>
<proteinExistence type="predicted"/>